<name>M4VBN4_9BACT</name>
<protein>
    <submittedName>
        <fullName evidence="1">Uncharacterized protein</fullName>
    </submittedName>
</protein>
<dbReference type="RefSeq" id="WP_015470385.1">
    <property type="nucleotide sequence ID" value="NC_020813.1"/>
</dbReference>
<dbReference type="EMBL" id="CP003537">
    <property type="protein sequence ID" value="AGH95895.1"/>
    <property type="molecule type" value="Genomic_DNA"/>
</dbReference>
<dbReference type="KEGG" id="bex:A11Q_1679"/>
<evidence type="ECO:0000313" key="2">
    <source>
        <dbReference type="Proteomes" id="UP000012040"/>
    </source>
</evidence>
<organism evidence="1 2">
    <name type="scientific">Pseudobdellovibrio exovorus JSS</name>
    <dbReference type="NCBI Taxonomy" id="1184267"/>
    <lineage>
        <taxon>Bacteria</taxon>
        <taxon>Pseudomonadati</taxon>
        <taxon>Bdellovibrionota</taxon>
        <taxon>Bdellovibrionia</taxon>
        <taxon>Bdellovibrionales</taxon>
        <taxon>Pseudobdellovibrionaceae</taxon>
        <taxon>Pseudobdellovibrio</taxon>
    </lineage>
</organism>
<reference evidence="1 2" key="1">
    <citation type="journal article" date="2013" name="ISME J.">
        <title>By their genes ye shall know them: genomic signatures of predatory bacteria.</title>
        <authorList>
            <person name="Pasternak Z."/>
            <person name="Pietrokovski S."/>
            <person name="Rotem O."/>
            <person name="Gophna U."/>
            <person name="Lurie-Weinberger M.N."/>
            <person name="Jurkevitch E."/>
        </authorList>
    </citation>
    <scope>NUCLEOTIDE SEQUENCE [LARGE SCALE GENOMIC DNA]</scope>
    <source>
        <strain evidence="1 2">JSS</strain>
    </source>
</reference>
<dbReference type="AlphaFoldDB" id="M4VBN4"/>
<dbReference type="Proteomes" id="UP000012040">
    <property type="component" value="Chromosome"/>
</dbReference>
<dbReference type="HOGENOM" id="CLU_441248_0_0_7"/>
<gene>
    <name evidence="1" type="ORF">A11Q_1679</name>
</gene>
<sequence length="619" mass="71631">MIFSKRALHALKYILAILPVGAVLFSAKAYIDYRQEEIRRQQIEKDTFFSPAVFRVDEENIGCRALIDNYCASLYGKDAAGNLKIEDGKKTRVTLQGKTTNNFDTATFAYNRARLQRRGRLPKDLREALVKREFYPKIEKLLTRPSRKKMPIEESIYFFDLENEVDRIWNNAIEETVTRRLSQKFQGLYLVMDDEMSQEIELERRRLRYRVWSEISVALWKDQPNWNSVLEDFAKLKTSFNRAIQQMNISDELKSEWTTKIKKVRLTLPGQSVVTANNTCISTSQNAYYYPYQNTLTVCAGYFNGGQQIQTLAHELAHALDFNSRLIDFQQSNEFVGRIRHLKDMVCGKTNFQCEDWTQFRASFPQEVLSLSQYQPELPEFHSCLQKSKPSREITPTVIEQKAERITRARFSDLTSNSAFLRMISEKLPSADGAEAVPNNSFLNPCSSHLWDSDNFQVDSELTSLIFFTATYRCEGNSDPKFLRSSIEESKRMTQTLMLSVLKSEGSFSSRSELQSEHYSSPSGERFADRMASYAVADYLKQYPTLSQVRSAYLASSFWLCDKPSLKKSNYHHYQSLRDLIIDRAPHRENDERLLDWLSPALVNRLSCQPEFTDLGCSP</sequence>
<accession>M4VBN4</accession>
<dbReference type="STRING" id="1184267.A11Q_1679"/>
<evidence type="ECO:0000313" key="1">
    <source>
        <dbReference type="EMBL" id="AGH95895.1"/>
    </source>
</evidence>
<keyword evidence="2" id="KW-1185">Reference proteome</keyword>
<dbReference type="PATRIC" id="fig|1184267.3.peg.1700"/>
<dbReference type="SUPFAM" id="SSF55486">
    <property type="entry name" value="Metalloproteases ('zincins'), catalytic domain"/>
    <property type="match status" value="1"/>
</dbReference>
<proteinExistence type="predicted"/>